<evidence type="ECO:0000256" key="1">
    <source>
        <dbReference type="SAM" id="MobiDB-lite"/>
    </source>
</evidence>
<organism evidence="2 3">
    <name type="scientific">Vulpes vulpes</name>
    <name type="common">Red fox</name>
    <dbReference type="NCBI Taxonomy" id="9627"/>
    <lineage>
        <taxon>Eukaryota</taxon>
        <taxon>Metazoa</taxon>
        <taxon>Chordata</taxon>
        <taxon>Craniata</taxon>
        <taxon>Vertebrata</taxon>
        <taxon>Euteleostomi</taxon>
        <taxon>Mammalia</taxon>
        <taxon>Eutheria</taxon>
        <taxon>Laurasiatheria</taxon>
        <taxon>Carnivora</taxon>
        <taxon>Caniformia</taxon>
        <taxon>Canidae</taxon>
        <taxon>Vulpes</taxon>
    </lineage>
</organism>
<reference evidence="3" key="1">
    <citation type="submission" date="2025-08" db="UniProtKB">
        <authorList>
            <consortium name="RefSeq"/>
        </authorList>
    </citation>
    <scope>IDENTIFICATION</scope>
    <source>
        <tissue evidence="3">Cell line</tissue>
    </source>
</reference>
<evidence type="ECO:0000313" key="2">
    <source>
        <dbReference type="Proteomes" id="UP001652641"/>
    </source>
</evidence>
<proteinExistence type="predicted"/>
<dbReference type="GeneID" id="112921937"/>
<feature type="compositionally biased region" description="Basic residues" evidence="1">
    <location>
        <begin position="36"/>
        <end position="46"/>
    </location>
</feature>
<dbReference type="RefSeq" id="XP_072588008.1">
    <property type="nucleotide sequence ID" value="XM_072731907.1"/>
</dbReference>
<protein>
    <submittedName>
        <fullName evidence="3">Uncharacterized protein</fullName>
    </submittedName>
</protein>
<keyword evidence="2" id="KW-1185">Reference proteome</keyword>
<sequence>MLVVKCSPRLLRVSFVVVGPQISRGFVREDVYFSPHHPRHRHRRRPVTAPPPPRVAVGNGKNNFGAPPPPRPGCGRGGGGGRQRPAVREKRRGKGANFIPTAANRGVAFLSGHSPVSGRFARLLLAHRRRRRRRRRLPRSAGRRRSRALAPVSPGCPRATGRKDPIFGSMLEKTELQEKLRMTSLWLTHSDFKVICLYRTCRKTKQLPGSECLFHIHCTSSPNWLNVSTPGMLIVHRPCWRQKGCDEDALIHYQWIIDIHCSLRECSPLRVLRPCLIVT</sequence>
<feature type="region of interest" description="Disordered" evidence="1">
    <location>
        <begin position="131"/>
        <end position="156"/>
    </location>
</feature>
<gene>
    <name evidence="3" type="primary">LOC112921937</name>
</gene>
<feature type="region of interest" description="Disordered" evidence="1">
    <location>
        <begin position="36"/>
        <end position="96"/>
    </location>
</feature>
<name>A0ABM4YCI2_VULVU</name>
<evidence type="ECO:0000313" key="3">
    <source>
        <dbReference type="RefSeq" id="XP_072588008.1"/>
    </source>
</evidence>
<feature type="compositionally biased region" description="Basic residues" evidence="1">
    <location>
        <begin position="131"/>
        <end position="147"/>
    </location>
</feature>
<accession>A0ABM4YCI2</accession>
<dbReference type="Proteomes" id="UP001652641">
    <property type="component" value="Chromosome 12"/>
</dbReference>